<dbReference type="EMBL" id="CAUYUJ010007702">
    <property type="protein sequence ID" value="CAK0821710.1"/>
    <property type="molecule type" value="Genomic_DNA"/>
</dbReference>
<evidence type="ECO:0000313" key="3">
    <source>
        <dbReference type="Proteomes" id="UP001189429"/>
    </source>
</evidence>
<keyword evidence="3" id="KW-1185">Reference proteome</keyword>
<name>A0ABN9RSM3_9DINO</name>
<gene>
    <name evidence="2" type="ORF">PCOR1329_LOCUS22909</name>
</gene>
<evidence type="ECO:0000256" key="1">
    <source>
        <dbReference type="SAM" id="Coils"/>
    </source>
</evidence>
<organism evidence="2 3">
    <name type="scientific">Prorocentrum cordatum</name>
    <dbReference type="NCBI Taxonomy" id="2364126"/>
    <lineage>
        <taxon>Eukaryota</taxon>
        <taxon>Sar</taxon>
        <taxon>Alveolata</taxon>
        <taxon>Dinophyceae</taxon>
        <taxon>Prorocentrales</taxon>
        <taxon>Prorocentraceae</taxon>
        <taxon>Prorocentrum</taxon>
    </lineage>
</organism>
<comment type="caution">
    <text evidence="2">The sequence shown here is derived from an EMBL/GenBank/DDBJ whole genome shotgun (WGS) entry which is preliminary data.</text>
</comment>
<dbReference type="Proteomes" id="UP001189429">
    <property type="component" value="Unassembled WGS sequence"/>
</dbReference>
<feature type="coiled-coil region" evidence="1">
    <location>
        <begin position="98"/>
        <end position="125"/>
    </location>
</feature>
<accession>A0ABN9RSM3</accession>
<protein>
    <submittedName>
        <fullName evidence="2">Uncharacterized protein</fullName>
    </submittedName>
</protein>
<evidence type="ECO:0000313" key="2">
    <source>
        <dbReference type="EMBL" id="CAK0821710.1"/>
    </source>
</evidence>
<sequence length="439" mass="50624">MYTSYRRFKNAFVPWAGELMGVYVAVLLRTKENNEYTDRMNFMSLRRLREEAQDYRERDMEALERERRWQEQRDLEKHKEALADAVENEDRAGIAQAMQILQEDMKLSREELVRMEREIRRQQSHERGVCLSYLLSGELQALALRASSKPDPTFYDLKEAFFLGPNPIGRDAICPRDGMMGCALVDTLPCKYRGKCTHFLSWTWAYKLSTVRDCLQRWAMHSDHGDVSKVSFFMCFFVNNQYRIFAPTTTSKGCDAKGSDNLEHTFEAKLRGIGRVVALLDTFDRPLYLTRIWTIFEQFTASKLNVDVEIVMPEESARSLIREFEQGRIGIQRVRDSMANVSSTSARATEKADEEKVKALICKHGGFDMVDSAIRRVMTVWVARELRNHMNKIMEVTEDELKTGNSFVEGVHSRANTRDAFGAYVEGTTSLDAVLTGKE</sequence>
<keyword evidence="1" id="KW-0175">Coiled coil</keyword>
<reference evidence="2" key="1">
    <citation type="submission" date="2023-10" db="EMBL/GenBank/DDBJ databases">
        <authorList>
            <person name="Chen Y."/>
            <person name="Shah S."/>
            <person name="Dougan E. K."/>
            <person name="Thang M."/>
            <person name="Chan C."/>
        </authorList>
    </citation>
    <scope>NUCLEOTIDE SEQUENCE [LARGE SCALE GENOMIC DNA]</scope>
</reference>
<proteinExistence type="predicted"/>